<evidence type="ECO:0000256" key="5">
    <source>
        <dbReference type="SAM" id="MobiDB-lite"/>
    </source>
</evidence>
<evidence type="ECO:0000256" key="4">
    <source>
        <dbReference type="ARBA" id="ARBA00023242"/>
    </source>
</evidence>
<reference evidence="6 7" key="1">
    <citation type="submission" date="2023-04" db="EMBL/GenBank/DDBJ databases">
        <title>Genome of Basidiobolus ranarum AG-B5.</title>
        <authorList>
            <person name="Stajich J.E."/>
            <person name="Carter-House D."/>
            <person name="Gryganskyi A."/>
        </authorList>
    </citation>
    <scope>NUCLEOTIDE SEQUENCE [LARGE SCALE GENOMIC DNA]</scope>
    <source>
        <strain evidence="6 7">AG-B5</strain>
    </source>
</reference>
<evidence type="ECO:0000256" key="1">
    <source>
        <dbReference type="ARBA" id="ARBA00004123"/>
    </source>
</evidence>
<evidence type="ECO:0000256" key="3">
    <source>
        <dbReference type="ARBA" id="ARBA00023163"/>
    </source>
</evidence>
<name>A0ABR2W725_9FUNG</name>
<feature type="compositionally biased region" description="Low complexity" evidence="5">
    <location>
        <begin position="10"/>
        <end position="21"/>
    </location>
</feature>
<comment type="caution">
    <text evidence="6">The sequence shown here is derived from an EMBL/GenBank/DDBJ whole genome shotgun (WGS) entry which is preliminary data.</text>
</comment>
<comment type="subcellular location">
    <subcellularLocation>
        <location evidence="1">Nucleus</location>
    </subcellularLocation>
</comment>
<organism evidence="6 7">
    <name type="scientific">Basidiobolus ranarum</name>
    <dbReference type="NCBI Taxonomy" id="34480"/>
    <lineage>
        <taxon>Eukaryota</taxon>
        <taxon>Fungi</taxon>
        <taxon>Fungi incertae sedis</taxon>
        <taxon>Zoopagomycota</taxon>
        <taxon>Entomophthoromycotina</taxon>
        <taxon>Basidiobolomycetes</taxon>
        <taxon>Basidiobolales</taxon>
        <taxon>Basidiobolaceae</taxon>
        <taxon>Basidiobolus</taxon>
    </lineage>
</organism>
<feature type="region of interest" description="Disordered" evidence="5">
    <location>
        <begin position="1"/>
        <end position="147"/>
    </location>
</feature>
<evidence type="ECO:0008006" key="8">
    <source>
        <dbReference type="Google" id="ProtNLM"/>
    </source>
</evidence>
<accession>A0ABR2W725</accession>
<feature type="compositionally biased region" description="Polar residues" evidence="5">
    <location>
        <begin position="108"/>
        <end position="127"/>
    </location>
</feature>
<evidence type="ECO:0000256" key="2">
    <source>
        <dbReference type="ARBA" id="ARBA00022478"/>
    </source>
</evidence>
<feature type="compositionally biased region" description="Basic residues" evidence="5">
    <location>
        <begin position="57"/>
        <end position="70"/>
    </location>
</feature>
<keyword evidence="3" id="KW-0804">Transcription</keyword>
<keyword evidence="2" id="KW-0240">DNA-directed RNA polymerase</keyword>
<evidence type="ECO:0000313" key="7">
    <source>
        <dbReference type="Proteomes" id="UP001479436"/>
    </source>
</evidence>
<dbReference type="PANTHER" id="PTHR13408:SF0">
    <property type="entry name" value="DNA-DIRECTED RNA POLYMERASE III SUBUNIT RPC4"/>
    <property type="match status" value="1"/>
</dbReference>
<dbReference type="Proteomes" id="UP001479436">
    <property type="component" value="Unassembled WGS sequence"/>
</dbReference>
<keyword evidence="7" id="KW-1185">Reference proteome</keyword>
<feature type="compositionally biased region" description="Gly residues" evidence="5">
    <location>
        <begin position="89"/>
        <end position="102"/>
    </location>
</feature>
<dbReference type="Pfam" id="PF05132">
    <property type="entry name" value="RNA_pol_Rpc4"/>
    <property type="match status" value="1"/>
</dbReference>
<proteinExistence type="predicted"/>
<feature type="compositionally biased region" description="Basic and acidic residues" evidence="5">
    <location>
        <begin position="159"/>
        <end position="183"/>
    </location>
</feature>
<dbReference type="InterPro" id="IPR007811">
    <property type="entry name" value="RPC4"/>
</dbReference>
<dbReference type="EMBL" id="JASJQH010006965">
    <property type="protein sequence ID" value="KAK9721887.1"/>
    <property type="molecule type" value="Genomic_DNA"/>
</dbReference>
<dbReference type="PANTHER" id="PTHR13408">
    <property type="entry name" value="DNA-DIRECTED RNA POLYMERASE III"/>
    <property type="match status" value="1"/>
</dbReference>
<evidence type="ECO:0000313" key="6">
    <source>
        <dbReference type="EMBL" id="KAK9721887.1"/>
    </source>
</evidence>
<feature type="region of interest" description="Disordered" evidence="5">
    <location>
        <begin position="159"/>
        <end position="205"/>
    </location>
</feature>
<sequence>MSEQARSTPARAAKGTTRGGAQKMKFTPTIPSKRNKKESAPSLLDNAISSTGSPRGRGGRGGRGRGRGRGKAPEELTSVASGPFSMGPAMGGSRGAERGGTGQEVMLTGSSNHEPSHSNQGENSFGGSDNYDDDANDGEFFTNGDAWTPVMLPYTSEVKKEGKSDAQAMDHDATSEENKVKTEMDDESLSNQDLKSPFAHIPPPGSDLICTTDENTGDEKLFYFQFPSQLPTLETLNGDKLESNDMDVDMTLVKQEPTDAENVDAVVKKEVVETEADAATVPEPSSEEKGKPEGLMGKLLVYKSGKTQIKIGDIIFDISPGSDCGFLQNIVAVDSDNKQAFVMGNVHKRFISTPNIDSLLG</sequence>
<keyword evidence="4" id="KW-0539">Nucleus</keyword>
<protein>
    <recommendedName>
        <fullName evidence="8">DNA-directed RNA polymerase III subunit RPC4</fullName>
    </recommendedName>
</protein>
<gene>
    <name evidence="6" type="ORF">K7432_003072</name>
</gene>